<dbReference type="Gene3D" id="1.25.40.10">
    <property type="entry name" value="Tetratricopeptide repeat domain"/>
    <property type="match status" value="1"/>
</dbReference>
<evidence type="ECO:0000313" key="6">
    <source>
        <dbReference type="EMBL" id="QYM80441.1"/>
    </source>
</evidence>
<dbReference type="GO" id="GO:0008757">
    <property type="term" value="F:S-adenosylmethionine-dependent methyltransferase activity"/>
    <property type="evidence" value="ECO:0007669"/>
    <property type="project" value="InterPro"/>
</dbReference>
<dbReference type="Pfam" id="PF01739">
    <property type="entry name" value="CheR"/>
    <property type="match status" value="1"/>
</dbReference>
<accession>A0A8F9XMN2</accession>
<dbReference type="InterPro" id="IPR029063">
    <property type="entry name" value="SAM-dependent_MTases_sf"/>
</dbReference>
<dbReference type="SUPFAM" id="SSF48452">
    <property type="entry name" value="TPR-like"/>
    <property type="match status" value="1"/>
</dbReference>
<dbReference type="RefSeq" id="WP_220165641.1">
    <property type="nucleotide sequence ID" value="NZ_CP080507.1"/>
</dbReference>
<keyword evidence="4" id="KW-0802">TPR repeat</keyword>
<dbReference type="InterPro" id="IPR050903">
    <property type="entry name" value="Bact_Chemotaxis_MeTrfase"/>
</dbReference>
<gene>
    <name evidence="6" type="ORF">K0B96_07495</name>
</gene>
<evidence type="ECO:0000256" key="2">
    <source>
        <dbReference type="ARBA" id="ARBA00022679"/>
    </source>
</evidence>
<dbReference type="Proteomes" id="UP000825051">
    <property type="component" value="Chromosome"/>
</dbReference>
<name>A0A8F9XMN2_9BACT</name>
<keyword evidence="1 6" id="KW-0489">Methyltransferase</keyword>
<reference evidence="6" key="1">
    <citation type="submission" date="2021-08" db="EMBL/GenBank/DDBJ databases">
        <title>Genome of a novel bacterium of the phylum Verrucomicrobia, Oleiharenicola sp. KSB-15.</title>
        <authorList>
            <person name="Chung J.-H."/>
            <person name="Ahn J.-H."/>
            <person name="Yoon Y."/>
            <person name="Kim D.-Y."/>
            <person name="An S.-H."/>
            <person name="Park I."/>
            <person name="Yeon J."/>
        </authorList>
    </citation>
    <scope>NUCLEOTIDE SEQUENCE</scope>
    <source>
        <strain evidence="6">KSB-15</strain>
    </source>
</reference>
<evidence type="ECO:0000256" key="4">
    <source>
        <dbReference type="PROSITE-ProRule" id="PRU00339"/>
    </source>
</evidence>
<evidence type="ECO:0000313" key="7">
    <source>
        <dbReference type="Proteomes" id="UP000825051"/>
    </source>
</evidence>
<keyword evidence="7" id="KW-1185">Reference proteome</keyword>
<dbReference type="Gene3D" id="3.40.50.150">
    <property type="entry name" value="Vaccinia Virus protein VP39"/>
    <property type="match status" value="1"/>
</dbReference>
<evidence type="ECO:0000256" key="3">
    <source>
        <dbReference type="ARBA" id="ARBA00022691"/>
    </source>
</evidence>
<dbReference type="AlphaFoldDB" id="A0A8F9XMN2"/>
<dbReference type="InterPro" id="IPR011990">
    <property type="entry name" value="TPR-like_helical_dom_sf"/>
</dbReference>
<keyword evidence="3" id="KW-0949">S-adenosyl-L-methionine</keyword>
<dbReference type="EMBL" id="CP080507">
    <property type="protein sequence ID" value="QYM80441.1"/>
    <property type="molecule type" value="Genomic_DNA"/>
</dbReference>
<dbReference type="SUPFAM" id="SSF53335">
    <property type="entry name" value="S-adenosyl-L-methionine-dependent methyltransferases"/>
    <property type="match status" value="1"/>
</dbReference>
<dbReference type="KEGG" id="ole:K0B96_07495"/>
<keyword evidence="2" id="KW-0808">Transferase</keyword>
<dbReference type="SMART" id="SM00138">
    <property type="entry name" value="MeTrc"/>
    <property type="match status" value="1"/>
</dbReference>
<evidence type="ECO:0000256" key="1">
    <source>
        <dbReference type="ARBA" id="ARBA00022603"/>
    </source>
</evidence>
<dbReference type="PROSITE" id="PS50123">
    <property type="entry name" value="CHER"/>
    <property type="match status" value="1"/>
</dbReference>
<organism evidence="6 7">
    <name type="scientific">Horticoccus luteus</name>
    <dbReference type="NCBI Taxonomy" id="2862869"/>
    <lineage>
        <taxon>Bacteria</taxon>
        <taxon>Pseudomonadati</taxon>
        <taxon>Verrucomicrobiota</taxon>
        <taxon>Opitutia</taxon>
        <taxon>Opitutales</taxon>
        <taxon>Opitutaceae</taxon>
        <taxon>Horticoccus</taxon>
    </lineage>
</organism>
<feature type="domain" description="CheR-type methyltransferase" evidence="5">
    <location>
        <begin position="1"/>
        <end position="243"/>
    </location>
</feature>
<dbReference type="InterPro" id="IPR019734">
    <property type="entry name" value="TPR_rpt"/>
</dbReference>
<dbReference type="InterPro" id="IPR022642">
    <property type="entry name" value="CheR_C"/>
</dbReference>
<dbReference type="InterPro" id="IPR000780">
    <property type="entry name" value="CheR_MeTrfase"/>
</dbReference>
<dbReference type="PROSITE" id="PS50005">
    <property type="entry name" value="TPR"/>
    <property type="match status" value="1"/>
</dbReference>
<dbReference type="PRINTS" id="PR00996">
    <property type="entry name" value="CHERMTFRASE"/>
</dbReference>
<dbReference type="PANTHER" id="PTHR24422:SF19">
    <property type="entry name" value="CHEMOTAXIS PROTEIN METHYLTRANSFERASE"/>
    <property type="match status" value="1"/>
</dbReference>
<proteinExistence type="predicted"/>
<sequence>MNVAAVETWLHAHAGLEASTLGAGVVARAARDRIEALHCRTAEDYVTLLERSPDERHALIEKVVVPETWFFRDRPALEAVARYVATDWGAARSEGVFRVLSVPCSTGEEPYSLAMVLAGAGWPVARTRIEAVDISRENLRRAEAGVYGRNSFRGDDVSFRDDFFSPAGRESWRVNERARAPVEFAQGNLLADDFGVGRGLYDAIFCRNLLIYFDRPTQARAIRTLEKMLAPGGWIAVGPAEPVLLFEHGFSALRVPGGFLLHRTPPAAAPQRAARGPMPRLVPARLPVTRIVPLKAAHPAPPPKAPAAPAKTENPLGELRRLADEGRLREARQCGEALVARGESSGELFYLLGIVADAAGEGTGAEAFYRKAVYLEPQHEDALVHLALLAEKRGDVRTARQFRERAQRARTREAV</sequence>
<dbReference type="GO" id="GO:0032259">
    <property type="term" value="P:methylation"/>
    <property type="evidence" value="ECO:0007669"/>
    <property type="project" value="UniProtKB-KW"/>
</dbReference>
<dbReference type="PANTHER" id="PTHR24422">
    <property type="entry name" value="CHEMOTAXIS PROTEIN METHYLTRANSFERASE"/>
    <property type="match status" value="1"/>
</dbReference>
<evidence type="ECO:0000259" key="5">
    <source>
        <dbReference type="PROSITE" id="PS50123"/>
    </source>
</evidence>
<feature type="repeat" description="TPR" evidence="4">
    <location>
        <begin position="346"/>
        <end position="379"/>
    </location>
</feature>
<protein>
    <submittedName>
        <fullName evidence="6">Methyltransferase domain-containing protein</fullName>
    </submittedName>
</protein>